<evidence type="ECO:0000313" key="3">
    <source>
        <dbReference type="Proteomes" id="UP000233556"/>
    </source>
</evidence>
<evidence type="ECO:0000313" key="2">
    <source>
        <dbReference type="EMBL" id="PKU49522.1"/>
    </source>
</evidence>
<dbReference type="Proteomes" id="UP000233556">
    <property type="component" value="Unassembled WGS sequence"/>
</dbReference>
<feature type="region of interest" description="Disordered" evidence="1">
    <location>
        <begin position="1"/>
        <end position="66"/>
    </location>
</feature>
<sequence length="115" mass="12478">MPGLALRVRSSLQLQREARGEEPVPEGRKGKERRAESGAAGEGEKKGPPSRSGVPPSGVTPKPRTYSSKLLVAGARSVVHAGQNWTLLCQPSEWTAKEESNTACQRTLHEQQLYC</sequence>
<name>A0A2I0UU10_LIMLA</name>
<protein>
    <submittedName>
        <fullName evidence="2">Uncharacterized protein</fullName>
    </submittedName>
</protein>
<dbReference type="AlphaFoldDB" id="A0A2I0UU10"/>
<accession>A0A2I0UU10</accession>
<dbReference type="EMBL" id="KZ505637">
    <property type="protein sequence ID" value="PKU49522.1"/>
    <property type="molecule type" value="Genomic_DNA"/>
</dbReference>
<feature type="compositionally biased region" description="Basic and acidic residues" evidence="1">
    <location>
        <begin position="16"/>
        <end position="47"/>
    </location>
</feature>
<evidence type="ECO:0000256" key="1">
    <source>
        <dbReference type="SAM" id="MobiDB-lite"/>
    </source>
</evidence>
<proteinExistence type="predicted"/>
<reference evidence="3" key="1">
    <citation type="submission" date="2017-11" db="EMBL/GenBank/DDBJ databases">
        <authorList>
            <person name="Lima N.C."/>
            <person name="Parody-Merino A.M."/>
            <person name="Battley P.F."/>
            <person name="Fidler A.E."/>
            <person name="Prosdocimi F."/>
        </authorList>
    </citation>
    <scope>NUCLEOTIDE SEQUENCE [LARGE SCALE GENOMIC DNA]</scope>
</reference>
<reference evidence="3" key="2">
    <citation type="submission" date="2017-12" db="EMBL/GenBank/DDBJ databases">
        <title>Genome sequence of the Bar-tailed Godwit (Limosa lapponica baueri).</title>
        <authorList>
            <person name="Lima N.C.B."/>
            <person name="Parody-Merino A.M."/>
            <person name="Battley P.F."/>
            <person name="Fidler A.E."/>
            <person name="Prosdocimi F."/>
        </authorList>
    </citation>
    <scope>NUCLEOTIDE SEQUENCE [LARGE SCALE GENOMIC DNA]</scope>
</reference>
<keyword evidence="3" id="KW-1185">Reference proteome</keyword>
<organism evidence="2 3">
    <name type="scientific">Limosa lapponica baueri</name>
    <dbReference type="NCBI Taxonomy" id="1758121"/>
    <lineage>
        <taxon>Eukaryota</taxon>
        <taxon>Metazoa</taxon>
        <taxon>Chordata</taxon>
        <taxon>Craniata</taxon>
        <taxon>Vertebrata</taxon>
        <taxon>Euteleostomi</taxon>
        <taxon>Archelosauria</taxon>
        <taxon>Archosauria</taxon>
        <taxon>Dinosauria</taxon>
        <taxon>Saurischia</taxon>
        <taxon>Theropoda</taxon>
        <taxon>Coelurosauria</taxon>
        <taxon>Aves</taxon>
        <taxon>Neognathae</taxon>
        <taxon>Neoaves</taxon>
        <taxon>Charadriiformes</taxon>
        <taxon>Scolopacidae</taxon>
        <taxon>Limosa</taxon>
    </lineage>
</organism>
<gene>
    <name evidence="2" type="ORF">llap_231</name>
</gene>
<feature type="compositionally biased region" description="Low complexity" evidence="1">
    <location>
        <begin position="49"/>
        <end position="61"/>
    </location>
</feature>